<dbReference type="PANTHER" id="PTHR34187:SF2">
    <property type="entry name" value="DUF202 DOMAIN-CONTAINING PROTEIN"/>
    <property type="match status" value="1"/>
</dbReference>
<evidence type="ECO:0000313" key="8">
    <source>
        <dbReference type="EMBL" id="BDE07527.1"/>
    </source>
</evidence>
<feature type="transmembrane region" description="Helical" evidence="6">
    <location>
        <begin position="45"/>
        <end position="67"/>
    </location>
</feature>
<feature type="domain" description="DUF202" evidence="7">
    <location>
        <begin position="3"/>
        <end position="74"/>
    </location>
</feature>
<evidence type="ECO:0000256" key="2">
    <source>
        <dbReference type="ARBA" id="ARBA00022475"/>
    </source>
</evidence>
<dbReference type="AlphaFoldDB" id="A0AAN2CBA3"/>
<dbReference type="InterPro" id="IPR052053">
    <property type="entry name" value="IM_YidH-like"/>
</dbReference>
<evidence type="ECO:0000259" key="7">
    <source>
        <dbReference type="Pfam" id="PF02656"/>
    </source>
</evidence>
<evidence type="ECO:0000256" key="3">
    <source>
        <dbReference type="ARBA" id="ARBA00022692"/>
    </source>
</evidence>
<dbReference type="Proteomes" id="UP001317532">
    <property type="component" value="Chromosome"/>
</dbReference>
<dbReference type="PANTHER" id="PTHR34187">
    <property type="entry name" value="FGR18P"/>
    <property type="match status" value="1"/>
</dbReference>
<name>A0AAN2CBA3_UNVUL</name>
<gene>
    <name evidence="8" type="ORF">WPS_28030</name>
</gene>
<dbReference type="Pfam" id="PF02656">
    <property type="entry name" value="DUF202"/>
    <property type="match status" value="1"/>
</dbReference>
<dbReference type="EMBL" id="AP025523">
    <property type="protein sequence ID" value="BDE07527.1"/>
    <property type="molecule type" value="Genomic_DNA"/>
</dbReference>
<reference evidence="8 9" key="1">
    <citation type="journal article" date="2022" name="ISME Commun">
        <title>Vulcanimicrobium alpinus gen. nov. sp. nov., the first cultivated representative of the candidate phylum 'Eremiobacterota', is a metabolically versatile aerobic anoxygenic phototroph.</title>
        <authorList>
            <person name="Yabe S."/>
            <person name="Muto K."/>
            <person name="Abe K."/>
            <person name="Yokota A."/>
            <person name="Staudigel H."/>
            <person name="Tebo B.M."/>
        </authorList>
    </citation>
    <scope>NUCLEOTIDE SEQUENCE [LARGE SCALE GENOMIC DNA]</scope>
    <source>
        <strain evidence="8 9">WC8-2</strain>
    </source>
</reference>
<accession>A0AAN2CBA3</accession>
<sequence length="102" mass="10823">MRERTFLAYARTSLAFNGFGFVIARFSIFTRGFETISPTHHTSGAISSVFGTVMSLAGIACALYGAYRYVATARGLRAGEHRPMSDGAAIVIATIVGIIGTV</sequence>
<proteinExistence type="predicted"/>
<dbReference type="GO" id="GO:0005886">
    <property type="term" value="C:plasma membrane"/>
    <property type="evidence" value="ECO:0007669"/>
    <property type="project" value="UniProtKB-SubCell"/>
</dbReference>
<keyword evidence="5 6" id="KW-0472">Membrane</keyword>
<keyword evidence="2" id="KW-1003">Cell membrane</keyword>
<evidence type="ECO:0000256" key="5">
    <source>
        <dbReference type="ARBA" id="ARBA00023136"/>
    </source>
</evidence>
<keyword evidence="9" id="KW-1185">Reference proteome</keyword>
<evidence type="ECO:0000256" key="6">
    <source>
        <dbReference type="SAM" id="Phobius"/>
    </source>
</evidence>
<evidence type="ECO:0000256" key="1">
    <source>
        <dbReference type="ARBA" id="ARBA00004651"/>
    </source>
</evidence>
<keyword evidence="4 6" id="KW-1133">Transmembrane helix</keyword>
<dbReference type="InterPro" id="IPR003807">
    <property type="entry name" value="DUF202"/>
</dbReference>
<evidence type="ECO:0000256" key="4">
    <source>
        <dbReference type="ARBA" id="ARBA00022989"/>
    </source>
</evidence>
<dbReference type="KEGG" id="vab:WPS_28030"/>
<organism evidence="8 9">
    <name type="scientific">Vulcanimicrobium alpinum</name>
    <dbReference type="NCBI Taxonomy" id="3016050"/>
    <lineage>
        <taxon>Bacteria</taxon>
        <taxon>Bacillati</taxon>
        <taxon>Vulcanimicrobiota</taxon>
        <taxon>Vulcanimicrobiia</taxon>
        <taxon>Vulcanimicrobiales</taxon>
        <taxon>Vulcanimicrobiaceae</taxon>
        <taxon>Vulcanimicrobium</taxon>
    </lineage>
</organism>
<evidence type="ECO:0000313" key="9">
    <source>
        <dbReference type="Proteomes" id="UP001317532"/>
    </source>
</evidence>
<keyword evidence="3 6" id="KW-0812">Transmembrane</keyword>
<feature type="transmembrane region" description="Helical" evidence="6">
    <location>
        <begin position="12"/>
        <end position="33"/>
    </location>
</feature>
<protein>
    <recommendedName>
        <fullName evidence="7">DUF202 domain-containing protein</fullName>
    </recommendedName>
</protein>
<comment type="subcellular location">
    <subcellularLocation>
        <location evidence="1">Cell membrane</location>
        <topology evidence="1">Multi-pass membrane protein</topology>
    </subcellularLocation>
</comment>
<dbReference type="RefSeq" id="WP_317995110.1">
    <property type="nucleotide sequence ID" value="NZ_AP025523.1"/>
</dbReference>